<dbReference type="RefSeq" id="WP_023286658.1">
    <property type="nucleotide sequence ID" value="NZ_CAMRIF010000001.1"/>
</dbReference>
<dbReference type="EMBL" id="CAAHCU010000001">
    <property type="protein sequence ID" value="VGL57986.1"/>
    <property type="molecule type" value="Genomic_DNA"/>
</dbReference>
<dbReference type="AlphaFoldDB" id="A0A486NJB9"/>
<proteinExistence type="predicted"/>
<sequence length="298" mass="34407">MTNKIICSNQEISEDFSLNILFNVPLGLLDPNHPAINQNLQKKILHDRYHKKLIADGLETGHFFYDQQGILRFQTKLPIHSFAGFIFEAFAVNTFNESIRSIGKKAFSWCTNRNQCRDDYIDQFKVIGTGFVSTRSIYPNFYSPQNNFDLQFIRKNIKQEIDEPATVLGTTRPAGIQVKAITGSEFEEIIEPIRIGKYSHVLTFLRHSDGVHSYNKCMDILNSMYRSGQLQLSEKDNIEKRIGHPEMFGIDQRDVDDYYRYILYWYSGRANSDQFIADGIGLEVKGYKYQNGLLIPDS</sequence>
<evidence type="ECO:0000313" key="1">
    <source>
        <dbReference type="EMBL" id="VGL57986.1"/>
    </source>
</evidence>
<organism evidence="1">
    <name type="scientific">Klebsiella pneumoniae</name>
    <dbReference type="NCBI Taxonomy" id="573"/>
    <lineage>
        <taxon>Bacteria</taxon>
        <taxon>Pseudomonadati</taxon>
        <taxon>Pseudomonadota</taxon>
        <taxon>Gammaproteobacteria</taxon>
        <taxon>Enterobacterales</taxon>
        <taxon>Enterobacteriaceae</taxon>
        <taxon>Klebsiella/Raoultella group</taxon>
        <taxon>Klebsiella</taxon>
        <taxon>Klebsiella pneumoniae complex</taxon>
    </lineage>
</organism>
<name>A0A486NJB9_KLEPN</name>
<reference evidence="1" key="1">
    <citation type="submission" date="2019-03" db="EMBL/GenBank/DDBJ databases">
        <authorList>
            <consortium name="Pathogen Informatics"/>
        </authorList>
    </citation>
    <scope>NUCLEOTIDE SEQUENCE</scope>
    <source>
        <strain evidence="1">5012STDY7626448</strain>
    </source>
</reference>
<gene>
    <name evidence="1" type="ORF">SAMEA4873650_00772</name>
</gene>
<accession>A0A486NJB9</accession>
<protein>
    <submittedName>
        <fullName evidence="1">Uncharacterized protein</fullName>
    </submittedName>
</protein>